<protein>
    <submittedName>
        <fullName evidence="1">Uncharacterized protein</fullName>
    </submittedName>
</protein>
<accession>A0A7S0XIT7</accession>
<gene>
    <name evidence="1" type="ORF">EMAD1354_LOCUS1084</name>
</gene>
<sequence>MELVREAVDDRLGGRWLCAWCGIVKGRAAAGTKYVYCTGSRVGKGGFSSASSEVLNLPEIEHHTNGLGLRGGDANPCGDSDAFPGQAFLYKVDCSGTGASEAYTQVIQLVNARRHRRLNELSQDFSSCVLERGPLVSPLDDSIFRPRGRRLHEPS</sequence>
<dbReference type="AlphaFoldDB" id="A0A7S0XIT7"/>
<name>A0A7S0XIT7_9RHOD</name>
<dbReference type="EMBL" id="HBFE01001591">
    <property type="protein sequence ID" value="CAD8725007.1"/>
    <property type="molecule type" value="Transcribed_RNA"/>
</dbReference>
<proteinExistence type="predicted"/>
<evidence type="ECO:0000313" key="1">
    <source>
        <dbReference type="EMBL" id="CAD8725007.1"/>
    </source>
</evidence>
<organism evidence="1">
    <name type="scientific">Erythrolobus madagascarensis</name>
    <dbReference type="NCBI Taxonomy" id="708628"/>
    <lineage>
        <taxon>Eukaryota</taxon>
        <taxon>Rhodophyta</taxon>
        <taxon>Bangiophyceae</taxon>
        <taxon>Porphyridiales</taxon>
        <taxon>Porphyridiaceae</taxon>
        <taxon>Erythrolobus</taxon>
    </lineage>
</organism>
<reference evidence="1" key="1">
    <citation type="submission" date="2021-01" db="EMBL/GenBank/DDBJ databases">
        <authorList>
            <person name="Corre E."/>
            <person name="Pelletier E."/>
            <person name="Niang G."/>
            <person name="Scheremetjew M."/>
            <person name="Finn R."/>
            <person name="Kale V."/>
            <person name="Holt S."/>
            <person name="Cochrane G."/>
            <person name="Meng A."/>
            <person name="Brown T."/>
            <person name="Cohen L."/>
        </authorList>
    </citation>
    <scope>NUCLEOTIDE SEQUENCE</scope>
    <source>
        <strain evidence="1">CCMP3276</strain>
    </source>
</reference>